<dbReference type="Proteomes" id="UP000245698">
    <property type="component" value="Unassembled WGS sequence"/>
</dbReference>
<gene>
    <name evidence="2" type="ORF">BQ8482_490028</name>
</gene>
<sequence>MVKWHRGTRRLAVPGAARETDAADPSDRRRDSKSANTVKGPGRHTLRHSFATPEDGAYLGLTQVLLGTQARHAAVYASSRPADMPLAVRSRSWPFQGGGEFARRVSVRHLDRDRRYFPCCRPAYQVAHAGQFSLGS</sequence>
<feature type="region of interest" description="Disordered" evidence="1">
    <location>
        <begin position="1"/>
        <end position="51"/>
    </location>
</feature>
<dbReference type="AlphaFoldDB" id="A0A2P9AU49"/>
<keyword evidence="3" id="KW-1185">Reference proteome</keyword>
<reference evidence="3" key="1">
    <citation type="submission" date="2016-12" db="EMBL/GenBank/DDBJ databases">
        <authorList>
            <person name="Brunel B."/>
        </authorList>
    </citation>
    <scope>NUCLEOTIDE SEQUENCE [LARGE SCALE GENOMIC DNA]</scope>
</reference>
<evidence type="ECO:0000313" key="2">
    <source>
        <dbReference type="EMBL" id="SJM34689.1"/>
    </source>
</evidence>
<evidence type="ECO:0000256" key="1">
    <source>
        <dbReference type="SAM" id="MobiDB-lite"/>
    </source>
</evidence>
<dbReference type="EMBL" id="FUIG01000058">
    <property type="protein sequence ID" value="SJM34689.1"/>
    <property type="molecule type" value="Genomic_DNA"/>
</dbReference>
<organism evidence="2 3">
    <name type="scientific">Mesorhizobium delmotii</name>
    <dbReference type="NCBI Taxonomy" id="1631247"/>
    <lineage>
        <taxon>Bacteria</taxon>
        <taxon>Pseudomonadati</taxon>
        <taxon>Pseudomonadota</taxon>
        <taxon>Alphaproteobacteria</taxon>
        <taxon>Hyphomicrobiales</taxon>
        <taxon>Phyllobacteriaceae</taxon>
        <taxon>Mesorhizobium</taxon>
    </lineage>
</organism>
<feature type="compositionally biased region" description="Basic and acidic residues" evidence="1">
    <location>
        <begin position="18"/>
        <end position="33"/>
    </location>
</feature>
<evidence type="ECO:0000313" key="3">
    <source>
        <dbReference type="Proteomes" id="UP000245698"/>
    </source>
</evidence>
<proteinExistence type="predicted"/>
<name>A0A2P9AU49_9HYPH</name>
<protein>
    <submittedName>
        <fullName evidence="2">Uncharacterized protein</fullName>
    </submittedName>
</protein>
<accession>A0A2P9AU49</accession>